<dbReference type="SUPFAM" id="SSF90229">
    <property type="entry name" value="CCCH zinc finger"/>
    <property type="match status" value="1"/>
</dbReference>
<dbReference type="GO" id="GO:0003723">
    <property type="term" value="F:RNA binding"/>
    <property type="evidence" value="ECO:0007669"/>
    <property type="project" value="UniProtKB-UniRule"/>
</dbReference>
<feature type="compositionally biased region" description="Basic residues" evidence="9">
    <location>
        <begin position="300"/>
        <end position="313"/>
    </location>
</feature>
<feature type="compositionally biased region" description="Basic residues" evidence="9">
    <location>
        <begin position="154"/>
        <end position="167"/>
    </location>
</feature>
<dbReference type="AlphaFoldDB" id="A0AA40C0B2"/>
<dbReference type="PROSITE" id="PS50103">
    <property type="entry name" value="ZF_C3H1"/>
    <property type="match status" value="1"/>
</dbReference>
<evidence type="ECO:0000256" key="1">
    <source>
        <dbReference type="ARBA" id="ARBA00022723"/>
    </source>
</evidence>
<dbReference type="InterPro" id="IPR012677">
    <property type="entry name" value="Nucleotide-bd_a/b_plait_sf"/>
</dbReference>
<dbReference type="PROSITE" id="PS50102">
    <property type="entry name" value="RRM"/>
    <property type="match status" value="1"/>
</dbReference>
<feature type="compositionally biased region" description="Low complexity" evidence="9">
    <location>
        <begin position="659"/>
        <end position="674"/>
    </location>
</feature>
<dbReference type="EMBL" id="JAULSU010000004">
    <property type="protein sequence ID" value="KAK0620332.1"/>
    <property type="molecule type" value="Genomic_DNA"/>
</dbReference>
<dbReference type="GO" id="GO:0005634">
    <property type="term" value="C:nucleus"/>
    <property type="evidence" value="ECO:0007669"/>
    <property type="project" value="TreeGrafter"/>
</dbReference>
<keyword evidence="4 6" id="KW-0694">RNA-binding</keyword>
<evidence type="ECO:0000259" key="10">
    <source>
        <dbReference type="PROSITE" id="PS50102"/>
    </source>
</evidence>
<organism evidence="12 13">
    <name type="scientific">Immersiella caudata</name>
    <dbReference type="NCBI Taxonomy" id="314043"/>
    <lineage>
        <taxon>Eukaryota</taxon>
        <taxon>Fungi</taxon>
        <taxon>Dikarya</taxon>
        <taxon>Ascomycota</taxon>
        <taxon>Pezizomycotina</taxon>
        <taxon>Sordariomycetes</taxon>
        <taxon>Sordariomycetidae</taxon>
        <taxon>Sordariales</taxon>
        <taxon>Lasiosphaeriaceae</taxon>
        <taxon>Immersiella</taxon>
    </lineage>
</organism>
<feature type="region of interest" description="Disordered" evidence="9">
    <location>
        <begin position="291"/>
        <end position="323"/>
    </location>
</feature>
<feature type="region of interest" description="Disordered" evidence="9">
    <location>
        <begin position="84"/>
        <end position="181"/>
    </location>
</feature>
<keyword evidence="13" id="KW-1185">Reference proteome</keyword>
<proteinExistence type="predicted"/>
<dbReference type="PANTHER" id="PTHR14398">
    <property type="entry name" value="RNA RECOGNITION RRM/RNP DOMAIN"/>
    <property type="match status" value="1"/>
</dbReference>
<sequence>MLYSDEDAPHLKRWIVKRIENTSDADADVLADYVLALLGHDGDITDVRRLCESEIPDFLKEDPAAFVNDVFETIAYKSYLPGAPPPPSKRAPAPVAFPQQPPIPLSSGGLSYDDDVTMGQASAPAVPQKGRKRGWNDSADAESSQGAPDSGTRPGKRPIKNGRKGRGGKADNGIGPAWETAGQVPQVPGLSDHFDATAAFNAFMKMGGFPGNMFSPQPPPGRRRQRCRDYDTKGFCARGNTCMFQHGDDPVYPTALFGGQAMGQLQGVEEYDPANALMMPGPFSMPNMMAPQRFSPERGHHGRGRGGQKRRPRAPFSADGPVNDKTKSTIVVESIPEENFTEEQVRGFFSQFGNIVEVSMQPYKRLAIVKFDNWAAANAAYKSPKVIFENRFVKVFWLKDEESLLPPVSANGQADSIAGSGDAETPAEMEEFLHKQEEAQKAHEEKMRKLQEVERQQQEIERRQQELLAKQRETKAALQAKLTKKTGGTHIGEDGGIASKAVSQSEALRAKLAELEAEAKQLGLNPDETEEASAWDSTGGFGRGRGRGGYYRARGYAPRGAFRGGFRGRGGQHAAYAAYSLDNRPKRVKVVGADFTVSDTDETLRQFLFGIGEFTDIQTTTSSAEITFKDRKTAEKFFYSLGAKTIPGIDGQVEPSWVGGTSTPSASTPGTPGALSHDASTRDFYLGSQGSAGKQPNIGLLQQQQQQANNSEDGVAKRSRGDSVSSDKDVHITLERPADHNYMDYDVADDNQWDIR</sequence>
<dbReference type="InterPro" id="IPR036855">
    <property type="entry name" value="Znf_CCCH_sf"/>
</dbReference>
<dbReference type="Gene3D" id="3.30.70.330">
    <property type="match status" value="1"/>
</dbReference>
<dbReference type="Pfam" id="PF00076">
    <property type="entry name" value="RRM_1"/>
    <property type="match status" value="1"/>
</dbReference>
<protein>
    <recommendedName>
        <fullName evidence="14">RNA-binding protein</fullName>
    </recommendedName>
</protein>
<evidence type="ECO:0000256" key="6">
    <source>
        <dbReference type="PROSITE-ProRule" id="PRU00176"/>
    </source>
</evidence>
<evidence type="ECO:0000256" key="4">
    <source>
        <dbReference type="ARBA" id="ARBA00022884"/>
    </source>
</evidence>
<dbReference type="InterPro" id="IPR035979">
    <property type="entry name" value="RBD_domain_sf"/>
</dbReference>
<feature type="domain" description="C3H1-type" evidence="11">
    <location>
        <begin position="221"/>
        <end position="249"/>
    </location>
</feature>
<dbReference type="Gene3D" id="1.20.1390.10">
    <property type="entry name" value="PWI domain"/>
    <property type="match status" value="1"/>
</dbReference>
<keyword evidence="8" id="KW-0175">Coiled coil</keyword>
<dbReference type="PANTHER" id="PTHR14398:SF0">
    <property type="entry name" value="ZINC FINGER PROTEIN SWM"/>
    <property type="match status" value="1"/>
</dbReference>
<evidence type="ECO:0000256" key="8">
    <source>
        <dbReference type="SAM" id="Coils"/>
    </source>
</evidence>
<dbReference type="FunFam" id="1.20.1390.10:FF:000007">
    <property type="entry name" value="CCCH zinc finger and RRM domain protein"/>
    <property type="match status" value="1"/>
</dbReference>
<evidence type="ECO:0000256" key="9">
    <source>
        <dbReference type="SAM" id="MobiDB-lite"/>
    </source>
</evidence>
<feature type="zinc finger region" description="C3H1-type" evidence="7">
    <location>
        <begin position="221"/>
        <end position="249"/>
    </location>
</feature>
<dbReference type="CDD" id="cd12257">
    <property type="entry name" value="RRM1_RBM26_like"/>
    <property type="match status" value="1"/>
</dbReference>
<keyword evidence="3 7" id="KW-0862">Zinc</keyword>
<evidence type="ECO:0000256" key="2">
    <source>
        <dbReference type="ARBA" id="ARBA00022771"/>
    </source>
</evidence>
<dbReference type="GO" id="GO:0008270">
    <property type="term" value="F:zinc ion binding"/>
    <property type="evidence" value="ECO:0007669"/>
    <property type="project" value="UniProtKB-KW"/>
</dbReference>
<dbReference type="Pfam" id="PF01480">
    <property type="entry name" value="PWI"/>
    <property type="match status" value="1"/>
</dbReference>
<dbReference type="SMART" id="SM00360">
    <property type="entry name" value="RRM"/>
    <property type="match status" value="1"/>
</dbReference>
<feature type="domain" description="RRM" evidence="10">
    <location>
        <begin position="328"/>
        <end position="400"/>
    </location>
</feature>
<comment type="function">
    <text evidence="5">May be involved in the turnover of nuclear polyadenylated (pA+) RNA.</text>
</comment>
<feature type="coiled-coil region" evidence="8">
    <location>
        <begin position="498"/>
        <end position="525"/>
    </location>
</feature>
<feature type="compositionally biased region" description="Basic and acidic residues" evidence="9">
    <location>
        <begin position="714"/>
        <end position="730"/>
    </location>
</feature>
<keyword evidence="2 7" id="KW-0863">Zinc-finger</keyword>
<dbReference type="FunFam" id="3.30.70.330:FF:000647">
    <property type="entry name" value="CCCH zinc finger and RRM domain protein"/>
    <property type="match status" value="1"/>
</dbReference>
<dbReference type="InterPro" id="IPR002483">
    <property type="entry name" value="PWI_dom"/>
</dbReference>
<evidence type="ECO:0008006" key="14">
    <source>
        <dbReference type="Google" id="ProtNLM"/>
    </source>
</evidence>
<dbReference type="SMART" id="SM00356">
    <property type="entry name" value="ZnF_C3H1"/>
    <property type="match status" value="1"/>
</dbReference>
<dbReference type="SUPFAM" id="SSF54928">
    <property type="entry name" value="RNA-binding domain, RBD"/>
    <property type="match status" value="1"/>
</dbReference>
<dbReference type="Proteomes" id="UP001175000">
    <property type="component" value="Unassembled WGS sequence"/>
</dbReference>
<dbReference type="InterPro" id="IPR000571">
    <property type="entry name" value="Znf_CCCH"/>
</dbReference>
<feature type="coiled-coil region" evidence="8">
    <location>
        <begin position="433"/>
        <end position="473"/>
    </location>
</feature>
<dbReference type="InterPro" id="IPR000504">
    <property type="entry name" value="RRM_dom"/>
</dbReference>
<keyword evidence="1 7" id="KW-0479">Metal-binding</keyword>
<evidence type="ECO:0000256" key="3">
    <source>
        <dbReference type="ARBA" id="ARBA00022833"/>
    </source>
</evidence>
<feature type="region of interest" description="Disordered" evidence="9">
    <location>
        <begin position="705"/>
        <end position="730"/>
    </location>
</feature>
<evidence type="ECO:0000256" key="5">
    <source>
        <dbReference type="ARBA" id="ARBA00043866"/>
    </source>
</evidence>
<evidence type="ECO:0000313" key="13">
    <source>
        <dbReference type="Proteomes" id="UP001175000"/>
    </source>
</evidence>
<evidence type="ECO:0000259" key="11">
    <source>
        <dbReference type="PROSITE" id="PS50103"/>
    </source>
</evidence>
<dbReference type="InterPro" id="IPR045137">
    <property type="entry name" value="RBM26/27"/>
</dbReference>
<comment type="caution">
    <text evidence="12">The sequence shown here is derived from an EMBL/GenBank/DDBJ whole genome shotgun (WGS) entry which is preliminary data.</text>
</comment>
<gene>
    <name evidence="12" type="ORF">B0T14DRAFT_521124</name>
</gene>
<evidence type="ECO:0000313" key="12">
    <source>
        <dbReference type="EMBL" id="KAK0620332.1"/>
    </source>
</evidence>
<accession>A0AA40C0B2</accession>
<feature type="region of interest" description="Disordered" evidence="9">
    <location>
        <begin position="650"/>
        <end position="679"/>
    </location>
</feature>
<name>A0AA40C0B2_9PEZI</name>
<reference evidence="12" key="1">
    <citation type="submission" date="2023-06" db="EMBL/GenBank/DDBJ databases">
        <title>Genome-scale phylogeny and comparative genomics of the fungal order Sordariales.</title>
        <authorList>
            <consortium name="Lawrence Berkeley National Laboratory"/>
            <person name="Hensen N."/>
            <person name="Bonometti L."/>
            <person name="Westerberg I."/>
            <person name="Brannstrom I.O."/>
            <person name="Guillou S."/>
            <person name="Cros-Aarteil S."/>
            <person name="Calhoun S."/>
            <person name="Haridas S."/>
            <person name="Kuo A."/>
            <person name="Mondo S."/>
            <person name="Pangilinan J."/>
            <person name="Riley R."/>
            <person name="Labutti K."/>
            <person name="Andreopoulos B."/>
            <person name="Lipzen A."/>
            <person name="Chen C."/>
            <person name="Yanf M."/>
            <person name="Daum C."/>
            <person name="Ng V."/>
            <person name="Clum A."/>
            <person name="Steindorff A."/>
            <person name="Ohm R."/>
            <person name="Martin F."/>
            <person name="Silar P."/>
            <person name="Natvig D."/>
            <person name="Lalanne C."/>
            <person name="Gautier V."/>
            <person name="Ament-Velasquez S.L."/>
            <person name="Kruys A."/>
            <person name="Hutchinson M.I."/>
            <person name="Powell A.J."/>
            <person name="Barry K."/>
            <person name="Miller A.N."/>
            <person name="Grigoriev I.V."/>
            <person name="Debuchy R."/>
            <person name="Gladieux P."/>
            <person name="Thoren M.H."/>
            <person name="Johannesson H."/>
        </authorList>
    </citation>
    <scope>NUCLEOTIDE SEQUENCE</scope>
    <source>
        <strain evidence="12">CBS 606.72</strain>
    </source>
</reference>
<evidence type="ECO:0000256" key="7">
    <source>
        <dbReference type="PROSITE-ProRule" id="PRU00723"/>
    </source>
</evidence>